<reference evidence="4" key="1">
    <citation type="journal article" date="2018" name="Nat. Microbiol.">
        <title>Leveraging single-cell genomics to expand the fungal tree of life.</title>
        <authorList>
            <person name="Ahrendt S.R."/>
            <person name="Quandt C.A."/>
            <person name="Ciobanu D."/>
            <person name="Clum A."/>
            <person name="Salamov A."/>
            <person name="Andreopoulos B."/>
            <person name="Cheng J.F."/>
            <person name="Woyke T."/>
            <person name="Pelin A."/>
            <person name="Henrissat B."/>
            <person name="Reynolds N.K."/>
            <person name="Benny G.L."/>
            <person name="Smith M.E."/>
            <person name="James T.Y."/>
            <person name="Grigoriev I.V."/>
        </authorList>
    </citation>
    <scope>NUCLEOTIDE SEQUENCE [LARGE SCALE GENOMIC DNA]</scope>
    <source>
        <strain evidence="4">Benny S71-1</strain>
    </source>
</reference>
<dbReference type="EMBL" id="KZ990630">
    <property type="protein sequence ID" value="RKP23858.1"/>
    <property type="molecule type" value="Genomic_DNA"/>
</dbReference>
<dbReference type="InterPro" id="IPR011709">
    <property type="entry name" value="DEAD-box_helicase_OB_fold"/>
</dbReference>
<comment type="catalytic activity">
    <reaction evidence="1">
        <text>ATP + H2O = ADP + phosphate + H(+)</text>
        <dbReference type="Rhea" id="RHEA:13065"/>
        <dbReference type="ChEBI" id="CHEBI:15377"/>
        <dbReference type="ChEBI" id="CHEBI:15378"/>
        <dbReference type="ChEBI" id="CHEBI:30616"/>
        <dbReference type="ChEBI" id="CHEBI:43474"/>
        <dbReference type="ChEBI" id="CHEBI:456216"/>
        <dbReference type="EC" id="3.6.4.13"/>
    </reaction>
</comment>
<dbReference type="Proteomes" id="UP000278143">
    <property type="component" value="Unassembled WGS sequence"/>
</dbReference>
<dbReference type="GO" id="GO:0003723">
    <property type="term" value="F:RNA binding"/>
    <property type="evidence" value="ECO:0007669"/>
    <property type="project" value="TreeGrafter"/>
</dbReference>
<dbReference type="InterPro" id="IPR027417">
    <property type="entry name" value="P-loop_NTPase"/>
</dbReference>
<keyword evidence="4" id="KW-1185">Reference proteome</keyword>
<sequence length="195" mass="23173">MLSVQNSIFYRPKDKKLFADQARRNLTRPEGDHITLLNIWEQWVETEYSMQWCYENFIQYRSMNRARDVRDQIIGLLDRVEIPLTSNPDASDIVPIKKAIAAGFFFNAARLQRSGERYKTLKQNQDVYIHPSSALFEVNPKWVIYYELVLTSKEYIRQVMDIKAEWLVEAAPHYYNKKDIEDESRRKMPKTVTKS</sequence>
<organism evidence="3 4">
    <name type="scientific">Syncephalis pseudoplumigaleata</name>
    <dbReference type="NCBI Taxonomy" id="1712513"/>
    <lineage>
        <taxon>Eukaryota</taxon>
        <taxon>Fungi</taxon>
        <taxon>Fungi incertae sedis</taxon>
        <taxon>Zoopagomycota</taxon>
        <taxon>Zoopagomycotina</taxon>
        <taxon>Zoopagomycetes</taxon>
        <taxon>Zoopagales</taxon>
        <taxon>Piptocephalidaceae</taxon>
        <taxon>Syncephalis</taxon>
    </lineage>
</organism>
<proteinExistence type="predicted"/>
<dbReference type="Pfam" id="PF07717">
    <property type="entry name" value="OB_NTP_bind"/>
    <property type="match status" value="1"/>
</dbReference>
<dbReference type="GO" id="GO:0071013">
    <property type="term" value="C:catalytic step 2 spliceosome"/>
    <property type="evidence" value="ECO:0007669"/>
    <property type="project" value="TreeGrafter"/>
</dbReference>
<protein>
    <recommendedName>
        <fullName evidence="2">DEAD-box helicase OB fold domain-containing protein</fullName>
    </recommendedName>
</protein>
<name>A0A4P9YVL7_9FUNG</name>
<evidence type="ECO:0000256" key="1">
    <source>
        <dbReference type="ARBA" id="ARBA00047984"/>
    </source>
</evidence>
<dbReference type="GO" id="GO:0003724">
    <property type="term" value="F:RNA helicase activity"/>
    <property type="evidence" value="ECO:0007669"/>
    <property type="project" value="UniProtKB-EC"/>
</dbReference>
<dbReference type="PANTHER" id="PTHR18934:SF83">
    <property type="entry name" value="PRE-MRNA-SPLICING FACTOR ATP-DEPENDENT RNA HELICASE DHX16"/>
    <property type="match status" value="1"/>
</dbReference>
<dbReference type="OrthoDB" id="10253254at2759"/>
<evidence type="ECO:0000313" key="4">
    <source>
        <dbReference type="Proteomes" id="UP000278143"/>
    </source>
</evidence>
<feature type="domain" description="DEAD-box helicase OB fold" evidence="2">
    <location>
        <begin position="96"/>
        <end position="174"/>
    </location>
</feature>
<dbReference type="AlphaFoldDB" id="A0A4P9YVL7"/>
<dbReference type="PANTHER" id="PTHR18934">
    <property type="entry name" value="ATP-DEPENDENT RNA HELICASE"/>
    <property type="match status" value="1"/>
</dbReference>
<dbReference type="SUPFAM" id="SSF52540">
    <property type="entry name" value="P-loop containing nucleoside triphosphate hydrolases"/>
    <property type="match status" value="1"/>
</dbReference>
<gene>
    <name evidence="3" type="ORF">SYNPS1DRAFT_24062</name>
</gene>
<evidence type="ECO:0000259" key="2">
    <source>
        <dbReference type="Pfam" id="PF07717"/>
    </source>
</evidence>
<accession>A0A4P9YVL7</accession>
<evidence type="ECO:0000313" key="3">
    <source>
        <dbReference type="EMBL" id="RKP23858.1"/>
    </source>
</evidence>